<evidence type="ECO:0000313" key="1">
    <source>
        <dbReference type="EMBL" id="QHS81103.1"/>
    </source>
</evidence>
<dbReference type="EMBL" id="MN740729">
    <property type="protein sequence ID" value="QHS81103.1"/>
    <property type="molecule type" value="Genomic_DNA"/>
</dbReference>
<organism evidence="1">
    <name type="scientific">viral metagenome</name>
    <dbReference type="NCBI Taxonomy" id="1070528"/>
    <lineage>
        <taxon>unclassified sequences</taxon>
        <taxon>metagenomes</taxon>
        <taxon>organismal metagenomes</taxon>
    </lineage>
</organism>
<sequence length="82" mass="9719">MVNITSNSYINHITVNKKEKKLLKQLTRCRTRKCSKVTKEYVKENQIFENKLDKRCNTTNFDCLDKFSKKHGAKSRKLILNL</sequence>
<proteinExistence type="predicted"/>
<reference evidence="1" key="1">
    <citation type="journal article" date="2020" name="Nature">
        <title>Giant virus diversity and host interactions through global metagenomics.</title>
        <authorList>
            <person name="Schulz F."/>
            <person name="Roux S."/>
            <person name="Paez-Espino D."/>
            <person name="Jungbluth S."/>
            <person name="Walsh D.A."/>
            <person name="Denef V.J."/>
            <person name="McMahon K.D."/>
            <person name="Konstantinidis K.T."/>
            <person name="Eloe-Fadrosh E.A."/>
            <person name="Kyrpides N.C."/>
            <person name="Woyke T."/>
        </authorList>
    </citation>
    <scope>NUCLEOTIDE SEQUENCE</scope>
    <source>
        <strain evidence="1">GVMAG-S-1101161-73</strain>
    </source>
</reference>
<protein>
    <submittedName>
        <fullName evidence="1">Uncharacterized protein</fullName>
    </submittedName>
</protein>
<name>A0A6C0ANN3_9ZZZZ</name>
<accession>A0A6C0ANN3</accession>
<dbReference type="AlphaFoldDB" id="A0A6C0ANN3"/>